<organism evidence="1">
    <name type="scientific">uncultured Caudovirales phage</name>
    <dbReference type="NCBI Taxonomy" id="2100421"/>
    <lineage>
        <taxon>Viruses</taxon>
        <taxon>Duplodnaviria</taxon>
        <taxon>Heunggongvirae</taxon>
        <taxon>Uroviricota</taxon>
        <taxon>Caudoviricetes</taxon>
        <taxon>Peduoviridae</taxon>
        <taxon>Maltschvirus</taxon>
        <taxon>Maltschvirus maltsch</taxon>
    </lineage>
</organism>
<sequence>MPRKYTIHTEDCIDGENDVTLEIVYNFTPAQPERGPTYSCGGEPAEPADCEVLSVLVNGEKADDAQFDWCQCNDRIWQRMVDNVQDDMDRAADYAAEKRMERT</sequence>
<gene>
    <name evidence="1" type="ORF">UFOVP1169_32</name>
</gene>
<proteinExistence type="predicted"/>
<protein>
    <submittedName>
        <fullName evidence="1">Uncharacterized protein</fullName>
    </submittedName>
</protein>
<accession>A0A6J5QTG7</accession>
<dbReference type="EMBL" id="LR797114">
    <property type="protein sequence ID" value="CAB4187949.1"/>
    <property type="molecule type" value="Genomic_DNA"/>
</dbReference>
<reference evidence="1" key="1">
    <citation type="submission" date="2020-05" db="EMBL/GenBank/DDBJ databases">
        <authorList>
            <person name="Chiriac C."/>
            <person name="Salcher M."/>
            <person name="Ghai R."/>
            <person name="Kavagutti S V."/>
        </authorList>
    </citation>
    <scope>NUCLEOTIDE SEQUENCE</scope>
</reference>
<evidence type="ECO:0000313" key="1">
    <source>
        <dbReference type="EMBL" id="CAB4187949.1"/>
    </source>
</evidence>
<name>A0A6J5QTG7_9CAUD</name>